<feature type="transmembrane region" description="Helical" evidence="1">
    <location>
        <begin position="21"/>
        <end position="42"/>
    </location>
</feature>
<reference evidence="2 3" key="1">
    <citation type="submission" date="2016-06" db="EMBL/GenBank/DDBJ databases">
        <title>Revisiting the taxonomy of the Elizabethkingia Genus based on Whole-Genome Sequencing, Optical Mapping, and MALDI-TOF.</title>
        <authorList>
            <person name="Nicholson A.C."/>
        </authorList>
    </citation>
    <scope>NUCLEOTIDE SEQUENCE [LARGE SCALE GENOMIC DNA]</scope>
    <source>
        <strain evidence="2 3">G4070</strain>
    </source>
</reference>
<keyword evidence="1" id="KW-1133">Transmembrane helix</keyword>
<dbReference type="AlphaFoldDB" id="A0A1T3MV34"/>
<gene>
    <name evidence="2" type="ORF">BAZ10_13685</name>
</gene>
<keyword evidence="1" id="KW-0472">Membrane</keyword>
<evidence type="ECO:0000256" key="1">
    <source>
        <dbReference type="SAM" id="Phobius"/>
    </source>
</evidence>
<name>A0A1T3MV34_9FLAO</name>
<comment type="caution">
    <text evidence="2">The sequence shown here is derived from an EMBL/GenBank/DDBJ whole genome shotgun (WGS) entry which is preliminary data.</text>
</comment>
<keyword evidence="1" id="KW-0812">Transmembrane</keyword>
<dbReference type="RefSeq" id="WP_078770946.1">
    <property type="nucleotide sequence ID" value="NZ_JBKJBK010000001.1"/>
</dbReference>
<feature type="transmembrane region" description="Helical" evidence="1">
    <location>
        <begin position="48"/>
        <end position="66"/>
    </location>
</feature>
<evidence type="ECO:0000313" key="3">
    <source>
        <dbReference type="Proteomes" id="UP000190813"/>
    </source>
</evidence>
<dbReference type="Proteomes" id="UP000190813">
    <property type="component" value="Unassembled WGS sequence"/>
</dbReference>
<accession>A0A1T3MV34</accession>
<sequence length="83" mass="9373">MKNENFSDLSTEELLKRQKTIKPLTILLIGTLILLFVLSLFITIKKGFTALLVVPIALSPIAILNLNNLKNIQKEINSRKNQN</sequence>
<proteinExistence type="predicted"/>
<evidence type="ECO:0000313" key="2">
    <source>
        <dbReference type="EMBL" id="OPC68379.1"/>
    </source>
</evidence>
<keyword evidence="3" id="KW-1185">Reference proteome</keyword>
<dbReference type="EMBL" id="MAHX01000005">
    <property type="protein sequence ID" value="OPC68379.1"/>
    <property type="molecule type" value="Genomic_DNA"/>
</dbReference>
<protein>
    <submittedName>
        <fullName evidence="2">Redox-active disulfide protein 2</fullName>
    </submittedName>
</protein>
<organism evidence="2 3">
    <name type="scientific">Elizabethkingia occulta</name>
    <dbReference type="NCBI Taxonomy" id="1867263"/>
    <lineage>
        <taxon>Bacteria</taxon>
        <taxon>Pseudomonadati</taxon>
        <taxon>Bacteroidota</taxon>
        <taxon>Flavobacteriia</taxon>
        <taxon>Flavobacteriales</taxon>
        <taxon>Weeksellaceae</taxon>
        <taxon>Elizabethkingia</taxon>
    </lineage>
</organism>